<feature type="transmembrane region" description="Helical" evidence="2">
    <location>
        <begin position="317"/>
        <end position="344"/>
    </location>
</feature>
<dbReference type="GO" id="GO:0005886">
    <property type="term" value="C:plasma membrane"/>
    <property type="evidence" value="ECO:0007669"/>
    <property type="project" value="TreeGrafter"/>
</dbReference>
<dbReference type="PANTHER" id="PTHR45138:SF9">
    <property type="entry name" value="DIGUANYLATE CYCLASE DGCM-RELATED"/>
    <property type="match status" value="1"/>
</dbReference>
<evidence type="ECO:0000313" key="5">
    <source>
        <dbReference type="Proteomes" id="UP000002484"/>
    </source>
</evidence>
<feature type="domain" description="GGDEF" evidence="3">
    <location>
        <begin position="402"/>
        <end position="539"/>
    </location>
</feature>
<feature type="transmembrane region" description="Helical" evidence="2">
    <location>
        <begin position="169"/>
        <end position="189"/>
    </location>
</feature>
<dbReference type="STRING" id="298654.FraEuI1c_2967"/>
<gene>
    <name evidence="4" type="ordered locus">FraEuI1c_2967</name>
</gene>
<keyword evidence="2" id="KW-0812">Transmembrane</keyword>
<dbReference type="Proteomes" id="UP000002484">
    <property type="component" value="Chromosome"/>
</dbReference>
<reference evidence="4 5" key="1">
    <citation type="submission" date="2010-10" db="EMBL/GenBank/DDBJ databases">
        <title>Complete sequence of Frankia sp. EuI1c.</title>
        <authorList>
            <consortium name="US DOE Joint Genome Institute"/>
            <person name="Lucas S."/>
            <person name="Copeland A."/>
            <person name="Lapidus A."/>
            <person name="Cheng J.-F."/>
            <person name="Bruce D."/>
            <person name="Goodwin L."/>
            <person name="Pitluck S."/>
            <person name="Chertkov O."/>
            <person name="Detter J.C."/>
            <person name="Han C."/>
            <person name="Tapia R."/>
            <person name="Land M."/>
            <person name="Hauser L."/>
            <person name="Jeffries C."/>
            <person name="Kyrpides N."/>
            <person name="Ivanova N."/>
            <person name="Mikhailova N."/>
            <person name="Beauchemin N."/>
            <person name="Sen A."/>
            <person name="Sur S.A."/>
            <person name="Gtari M."/>
            <person name="Wall L."/>
            <person name="Tisa L."/>
            <person name="Woyke T."/>
        </authorList>
    </citation>
    <scope>NUCLEOTIDE SEQUENCE [LARGE SCALE GENOMIC DNA]</scope>
    <source>
        <strain evidence="5">DSM 45817 / CECT 9037 / EuI1c</strain>
    </source>
</reference>
<dbReference type="SMART" id="SM00267">
    <property type="entry name" value="GGDEF"/>
    <property type="match status" value="1"/>
</dbReference>
<dbReference type="KEGG" id="fri:FraEuI1c_2967"/>
<dbReference type="OrthoDB" id="23692at2"/>
<dbReference type="NCBIfam" id="TIGR00254">
    <property type="entry name" value="GGDEF"/>
    <property type="match status" value="1"/>
</dbReference>
<dbReference type="InterPro" id="IPR050469">
    <property type="entry name" value="Diguanylate_Cyclase"/>
</dbReference>
<dbReference type="GO" id="GO:0052621">
    <property type="term" value="F:diguanylate cyclase activity"/>
    <property type="evidence" value="ECO:0007669"/>
    <property type="project" value="TreeGrafter"/>
</dbReference>
<dbReference type="InParanoid" id="E3JAE1"/>
<keyword evidence="2" id="KW-0472">Membrane</keyword>
<dbReference type="Gene3D" id="3.30.70.270">
    <property type="match status" value="1"/>
</dbReference>
<dbReference type="CDD" id="cd01949">
    <property type="entry name" value="GGDEF"/>
    <property type="match status" value="1"/>
</dbReference>
<dbReference type="FunFam" id="3.30.70.270:FF:000001">
    <property type="entry name" value="Diguanylate cyclase domain protein"/>
    <property type="match status" value="1"/>
</dbReference>
<protein>
    <submittedName>
        <fullName evidence="4">Diguanylate cyclase</fullName>
    </submittedName>
</protein>
<dbReference type="SUPFAM" id="SSF55073">
    <property type="entry name" value="Nucleotide cyclase"/>
    <property type="match status" value="1"/>
</dbReference>
<dbReference type="PANTHER" id="PTHR45138">
    <property type="entry name" value="REGULATORY COMPONENTS OF SENSORY TRANSDUCTION SYSTEM"/>
    <property type="match status" value="1"/>
</dbReference>
<dbReference type="Pfam" id="PF00990">
    <property type="entry name" value="GGDEF"/>
    <property type="match status" value="1"/>
</dbReference>
<feature type="compositionally biased region" description="Basic and acidic residues" evidence="1">
    <location>
        <begin position="28"/>
        <end position="37"/>
    </location>
</feature>
<dbReference type="InterPro" id="IPR029787">
    <property type="entry name" value="Nucleotide_cyclase"/>
</dbReference>
<evidence type="ECO:0000256" key="1">
    <source>
        <dbReference type="SAM" id="MobiDB-lite"/>
    </source>
</evidence>
<sequence length="565" mass="57657">MPLAADGGWVVDTPAVGLPTIPAGPEAARSEAARTEPARPLPARPEPARAAAAWPHPRTDRPPASAIVGASARRLPARPAPAVPPAEPGIARPATALDLDPGAPPPRAGQPGWRLAGLGVLWLALAVSGFARLTVRPADAATFATLLAFAALALLTARPAGATGGRDRGLVVVWTLPVALLLPPAYALVAHLPLCLLRTGGWARWGQPPAVPGPSLAGGSGEPGLSLGRRAARLPSRPRVQDALALGAAGAAASWLHGFLAPATGSYTADDLTGSPVRLAGLAAAAGGFALVRGLLLPGVTRSLWSRGERQRGAPRGAVPVAGVVLLGLTELCAAVAVAALWVANPLLMLTAAPPALLLARSLPPDELLAAARTDPKTGLANVTWWREVADAELVRARRAGRPLSVLLVDIDHFKQVNDRHGHLFGDTVLVAVAEALRAATRPWDLVGRFGGEEFVVLLAEVDLVTAAEIAERIRRQVAATRCPLDPSALDGDAVGVTVSVGAAVCGHSAGLAGALEAADAALYRAKAAGRNRIRLADPVVPVVRAEPAGEPGPAQLPVQAAQPD</sequence>
<evidence type="ECO:0000259" key="3">
    <source>
        <dbReference type="PROSITE" id="PS50887"/>
    </source>
</evidence>
<dbReference type="HOGENOM" id="CLU_000445_11_0_11"/>
<dbReference type="RefSeq" id="WP_013424110.1">
    <property type="nucleotide sequence ID" value="NC_014666.1"/>
</dbReference>
<dbReference type="InterPro" id="IPR000160">
    <property type="entry name" value="GGDEF_dom"/>
</dbReference>
<evidence type="ECO:0000256" key="2">
    <source>
        <dbReference type="SAM" id="Phobius"/>
    </source>
</evidence>
<name>E3JAE1_PSEI1</name>
<keyword evidence="2" id="KW-1133">Transmembrane helix</keyword>
<dbReference type="PROSITE" id="PS50887">
    <property type="entry name" value="GGDEF"/>
    <property type="match status" value="1"/>
</dbReference>
<feature type="transmembrane region" description="Helical" evidence="2">
    <location>
        <begin position="277"/>
        <end position="296"/>
    </location>
</feature>
<dbReference type="AlphaFoldDB" id="E3JAE1"/>
<feature type="transmembrane region" description="Helical" evidence="2">
    <location>
        <begin position="115"/>
        <end position="134"/>
    </location>
</feature>
<dbReference type="GO" id="GO:1902201">
    <property type="term" value="P:negative regulation of bacterial-type flagellum-dependent cell motility"/>
    <property type="evidence" value="ECO:0007669"/>
    <property type="project" value="TreeGrafter"/>
</dbReference>
<feature type="transmembrane region" description="Helical" evidence="2">
    <location>
        <begin position="140"/>
        <end position="157"/>
    </location>
</feature>
<dbReference type="InterPro" id="IPR043128">
    <property type="entry name" value="Rev_trsase/Diguanyl_cyclase"/>
</dbReference>
<dbReference type="eggNOG" id="COG3706">
    <property type="taxonomic scope" value="Bacteria"/>
</dbReference>
<keyword evidence="5" id="KW-1185">Reference proteome</keyword>
<dbReference type="GO" id="GO:0043709">
    <property type="term" value="P:cell adhesion involved in single-species biofilm formation"/>
    <property type="evidence" value="ECO:0007669"/>
    <property type="project" value="TreeGrafter"/>
</dbReference>
<accession>E3JAE1</accession>
<evidence type="ECO:0000313" key="4">
    <source>
        <dbReference type="EMBL" id="ADP80992.1"/>
    </source>
</evidence>
<dbReference type="EMBL" id="CP002299">
    <property type="protein sequence ID" value="ADP80992.1"/>
    <property type="molecule type" value="Genomic_DNA"/>
</dbReference>
<proteinExistence type="predicted"/>
<organism evidence="4 5">
    <name type="scientific">Pseudofrankia inefficax (strain DSM 45817 / CECT 9037 / DDB 130130 / EuI1c)</name>
    <name type="common">Frankia inefficax</name>
    <dbReference type="NCBI Taxonomy" id="298654"/>
    <lineage>
        <taxon>Bacteria</taxon>
        <taxon>Bacillati</taxon>
        <taxon>Actinomycetota</taxon>
        <taxon>Actinomycetes</taxon>
        <taxon>Frankiales</taxon>
        <taxon>Frankiaceae</taxon>
        <taxon>Pseudofrankia</taxon>
    </lineage>
</organism>
<feature type="region of interest" description="Disordered" evidence="1">
    <location>
        <begin position="1"/>
        <end position="64"/>
    </location>
</feature>